<keyword evidence="18" id="KW-1185">Reference proteome</keyword>
<evidence type="ECO:0000256" key="9">
    <source>
        <dbReference type="ARBA" id="ARBA00023136"/>
    </source>
</evidence>
<dbReference type="Pfam" id="PF00534">
    <property type="entry name" value="Glycos_transf_1"/>
    <property type="match status" value="1"/>
</dbReference>
<reference evidence="17 18" key="1">
    <citation type="submission" date="2018-05" db="EMBL/GenBank/DDBJ databases">
        <title>Draft genome of Methanospirillum lacunae Ki8-1.</title>
        <authorList>
            <person name="Dueholm M.S."/>
            <person name="Nielsen P.H."/>
            <person name="Bakmann L.F."/>
            <person name="Otzen D.E."/>
        </authorList>
    </citation>
    <scope>NUCLEOTIDE SEQUENCE [LARGE SCALE GENOMIC DNA]</scope>
    <source>
        <strain evidence="17 18">Ki8-1</strain>
    </source>
</reference>
<proteinExistence type="predicted"/>
<comment type="pathway">
    <text evidence="2">Protein modification; protein glycosylation.</text>
</comment>
<dbReference type="InterPro" id="IPR028098">
    <property type="entry name" value="Glyco_trans_4-like_N"/>
</dbReference>
<dbReference type="InterPro" id="IPR027054">
    <property type="entry name" value="ALG2"/>
</dbReference>
<sequence length="359" mass="40481">MRCAVFHDYFSSIGGGEQVATMLAYCLSADLITTECKETALPKSLGIPIYSLGKIIPFPVMKQMSTAWLFSRSNFSESYNFFVFSGNWASHASKFHHPNIWYCHTPVRAFYDLADLFEQRLPVFMRPLYRVWVKHQRNVDQKVVADIDKIITNSHNTAARILHYYGRKARVVYPPVDLDRFSFKESGGFWLSVNRLYPEKRIELQVEAFRLLPEEELLIVGGAGSGDHAIRYASKIMTNLPSNVKMLGSVSSEELTDLYSTCRGLICTAIDEDFGITPLEAMASGKPVVAVNEGGFQETVVHGETGLLIEPTVKAIIKAVIEVGVDPIRYKDACIRRAEEFGGVDRFCMEIREIVSTFY</sequence>
<keyword evidence="6" id="KW-0812">Transmembrane</keyword>
<evidence type="ECO:0000313" key="18">
    <source>
        <dbReference type="Proteomes" id="UP000245657"/>
    </source>
</evidence>
<organism evidence="17 18">
    <name type="scientific">Methanospirillum lacunae</name>
    <dbReference type="NCBI Taxonomy" id="668570"/>
    <lineage>
        <taxon>Archaea</taxon>
        <taxon>Methanobacteriati</taxon>
        <taxon>Methanobacteriota</taxon>
        <taxon>Stenosarchaea group</taxon>
        <taxon>Methanomicrobia</taxon>
        <taxon>Methanomicrobiales</taxon>
        <taxon>Methanospirillaceae</taxon>
        <taxon>Methanospirillum</taxon>
    </lineage>
</organism>
<dbReference type="PANTHER" id="PTHR45918:SF1">
    <property type="entry name" value="ALPHA-1,3_1,6-MANNOSYLTRANSFERASE ALG2"/>
    <property type="match status" value="1"/>
</dbReference>
<accession>A0A2V2N5V8</accession>
<keyword evidence="8" id="KW-1133">Transmembrane helix</keyword>
<evidence type="ECO:0000259" key="16">
    <source>
        <dbReference type="Pfam" id="PF13439"/>
    </source>
</evidence>
<dbReference type="SUPFAM" id="SSF53756">
    <property type="entry name" value="UDP-Glycosyltransferase/glycogen phosphorylase"/>
    <property type="match status" value="1"/>
</dbReference>
<feature type="domain" description="Glycosyl transferase family 1" evidence="15">
    <location>
        <begin position="184"/>
        <end position="339"/>
    </location>
</feature>
<keyword evidence="7" id="KW-0256">Endoplasmic reticulum</keyword>
<evidence type="ECO:0000256" key="1">
    <source>
        <dbReference type="ARBA" id="ARBA00004586"/>
    </source>
</evidence>
<evidence type="ECO:0000256" key="8">
    <source>
        <dbReference type="ARBA" id="ARBA00022989"/>
    </source>
</evidence>
<dbReference type="PANTHER" id="PTHR45918">
    <property type="entry name" value="ALPHA-1,3/1,6-MANNOSYLTRANSFERASE ALG2"/>
    <property type="match status" value="1"/>
</dbReference>
<evidence type="ECO:0000256" key="4">
    <source>
        <dbReference type="ARBA" id="ARBA00012649"/>
    </source>
</evidence>
<dbReference type="Proteomes" id="UP000245657">
    <property type="component" value="Unassembled WGS sequence"/>
</dbReference>
<comment type="subcellular location">
    <subcellularLocation>
        <location evidence="1">Endoplasmic reticulum membrane</location>
    </subcellularLocation>
</comment>
<dbReference type="GO" id="GO:0004378">
    <property type="term" value="F:GDP-Man:Man(1)GlcNAc(2)-PP-Dol alpha-1,3-mannosyltransferase activity"/>
    <property type="evidence" value="ECO:0007669"/>
    <property type="project" value="UniProtKB-EC"/>
</dbReference>
<evidence type="ECO:0000256" key="3">
    <source>
        <dbReference type="ARBA" id="ARBA00011969"/>
    </source>
</evidence>
<evidence type="ECO:0000256" key="2">
    <source>
        <dbReference type="ARBA" id="ARBA00004922"/>
    </source>
</evidence>
<feature type="domain" description="Glycosyltransferase subfamily 4-like N-terminal" evidence="16">
    <location>
        <begin position="88"/>
        <end position="180"/>
    </location>
</feature>
<evidence type="ECO:0000259" key="15">
    <source>
        <dbReference type="Pfam" id="PF00534"/>
    </source>
</evidence>
<evidence type="ECO:0000256" key="5">
    <source>
        <dbReference type="ARBA" id="ARBA00022679"/>
    </source>
</evidence>
<evidence type="ECO:0000313" key="17">
    <source>
        <dbReference type="EMBL" id="PWR70673.1"/>
    </source>
</evidence>
<evidence type="ECO:0000256" key="6">
    <source>
        <dbReference type="ARBA" id="ARBA00022692"/>
    </source>
</evidence>
<dbReference type="EC" id="2.4.1.257" evidence="3"/>
<gene>
    <name evidence="17" type="ORF">DK846_13765</name>
</gene>
<dbReference type="Gene3D" id="3.40.50.2000">
    <property type="entry name" value="Glycogen Phosphorylase B"/>
    <property type="match status" value="2"/>
</dbReference>
<dbReference type="GO" id="GO:0102704">
    <property type="term" value="F:GDP-Man:Man(2)GlcNAc(2)-PP-Dol alpha-1,6-mannosyltransferase activity"/>
    <property type="evidence" value="ECO:0007669"/>
    <property type="project" value="UniProtKB-EC"/>
</dbReference>
<evidence type="ECO:0000256" key="11">
    <source>
        <dbReference type="ARBA" id="ARBA00032333"/>
    </source>
</evidence>
<comment type="catalytic activity">
    <reaction evidence="14">
        <text>an alpha-D-Man-(1-&gt;3)-beta-D-Man-(1-&gt;4)-beta-D-GlcNAc-(1-&gt;4)-alpha-D-GlcNAc-diphospho-di-trans,poly-cis-dolichol + GDP-alpha-D-mannose = an alpha-D-Man-(1-&gt;3)-[alpha-D-Man-(1-&gt;6)]-beta-D-Man-(1-&gt;4)-beta-D-GlcNAc-(1-&gt;4)-alpha-D-GlcNAc-diphospho-di-trans,poly-cis-dolichol + GDP + H(+)</text>
        <dbReference type="Rhea" id="RHEA:29519"/>
        <dbReference type="Rhea" id="RHEA-COMP:19513"/>
        <dbReference type="Rhea" id="RHEA-COMP:19515"/>
        <dbReference type="ChEBI" id="CHEBI:15378"/>
        <dbReference type="ChEBI" id="CHEBI:57527"/>
        <dbReference type="ChEBI" id="CHEBI:58189"/>
        <dbReference type="ChEBI" id="CHEBI:132510"/>
        <dbReference type="ChEBI" id="CHEBI:132511"/>
        <dbReference type="EC" id="2.4.1.257"/>
    </reaction>
    <physiologicalReaction direction="left-to-right" evidence="14">
        <dbReference type="Rhea" id="RHEA:29520"/>
    </physiologicalReaction>
</comment>
<keyword evidence="5 17" id="KW-0808">Transferase</keyword>
<dbReference type="RefSeq" id="WP_109969545.1">
    <property type="nucleotide sequence ID" value="NZ_CP176093.1"/>
</dbReference>
<evidence type="ECO:0000256" key="13">
    <source>
        <dbReference type="ARBA" id="ARBA00045103"/>
    </source>
</evidence>
<dbReference type="Pfam" id="PF13439">
    <property type="entry name" value="Glyco_transf_4"/>
    <property type="match status" value="1"/>
</dbReference>
<protein>
    <recommendedName>
        <fullName evidence="10">GDP-Man:Man(1)GlcNAc(2)-PP-Dol alpha-1,3-mannosyltransferase</fullName>
        <ecNumber evidence="4">2.4.1.132</ecNumber>
        <ecNumber evidence="3">2.4.1.257</ecNumber>
    </recommendedName>
    <alternativeName>
        <fullName evidence="12">GDP-Man:Man(1)GlcNAc(2)-PP-dolichol mannosyltransferase</fullName>
    </alternativeName>
    <alternativeName>
        <fullName evidence="11">GDP-Man:Man(2)GlcNAc(2)-PP-Dol alpha-1,6-mannosyltransferase</fullName>
    </alternativeName>
</protein>
<dbReference type="AlphaFoldDB" id="A0A2V2N5V8"/>
<evidence type="ECO:0000256" key="12">
    <source>
        <dbReference type="ARBA" id="ARBA00032874"/>
    </source>
</evidence>
<dbReference type="EC" id="2.4.1.132" evidence="4"/>
<dbReference type="InterPro" id="IPR001296">
    <property type="entry name" value="Glyco_trans_1"/>
</dbReference>
<comment type="catalytic activity">
    <reaction evidence="13">
        <text>a beta-D-Man-(1-&gt;4)-beta-D-GlcNAc-(1-&gt;4)-alpha-D-GlcNAc-diphospho-di-trans,poly-cis-dolichol + GDP-alpha-D-mannose = an alpha-D-Man-(1-&gt;3)-beta-D-Man-(1-&gt;4)-beta-D-GlcNAc-(1-&gt;4)-alpha-D-GlcNAc-diphospho-di-trans,poly-cis-dolichol + GDP + H(+)</text>
        <dbReference type="Rhea" id="RHEA:29515"/>
        <dbReference type="Rhea" id="RHEA-COMP:19511"/>
        <dbReference type="Rhea" id="RHEA-COMP:19513"/>
        <dbReference type="ChEBI" id="CHEBI:15378"/>
        <dbReference type="ChEBI" id="CHEBI:57527"/>
        <dbReference type="ChEBI" id="CHEBI:58189"/>
        <dbReference type="ChEBI" id="CHEBI:58472"/>
        <dbReference type="ChEBI" id="CHEBI:132510"/>
        <dbReference type="EC" id="2.4.1.132"/>
    </reaction>
    <physiologicalReaction direction="left-to-right" evidence="13">
        <dbReference type="Rhea" id="RHEA:29516"/>
    </physiologicalReaction>
</comment>
<dbReference type="EMBL" id="QGMY01000010">
    <property type="protein sequence ID" value="PWR70673.1"/>
    <property type="molecule type" value="Genomic_DNA"/>
</dbReference>
<dbReference type="GeneID" id="97548375"/>
<keyword evidence="9" id="KW-0472">Membrane</keyword>
<dbReference type="OrthoDB" id="132546at2157"/>
<name>A0A2V2N5V8_9EURY</name>
<comment type="caution">
    <text evidence="17">The sequence shown here is derived from an EMBL/GenBank/DDBJ whole genome shotgun (WGS) entry which is preliminary data.</text>
</comment>
<evidence type="ECO:0000256" key="7">
    <source>
        <dbReference type="ARBA" id="ARBA00022824"/>
    </source>
</evidence>
<evidence type="ECO:0000256" key="10">
    <source>
        <dbReference type="ARBA" id="ARBA00032047"/>
    </source>
</evidence>
<evidence type="ECO:0000256" key="14">
    <source>
        <dbReference type="ARBA" id="ARBA00045104"/>
    </source>
</evidence>